<proteinExistence type="predicted"/>
<accession>A0ABD0KYB4</accession>
<dbReference type="AlphaFoldDB" id="A0ABD0KYB4"/>
<comment type="caution">
    <text evidence="3">The sequence shown here is derived from an EMBL/GenBank/DDBJ whole genome shotgun (WGS) entry which is preliminary data.</text>
</comment>
<evidence type="ECO:0008006" key="5">
    <source>
        <dbReference type="Google" id="ProtNLM"/>
    </source>
</evidence>
<keyword evidence="4" id="KW-1185">Reference proteome</keyword>
<feature type="region of interest" description="Disordered" evidence="1">
    <location>
        <begin position="28"/>
        <end position="55"/>
    </location>
</feature>
<organism evidence="3 4">
    <name type="scientific">Batillaria attramentaria</name>
    <dbReference type="NCBI Taxonomy" id="370345"/>
    <lineage>
        <taxon>Eukaryota</taxon>
        <taxon>Metazoa</taxon>
        <taxon>Spiralia</taxon>
        <taxon>Lophotrochozoa</taxon>
        <taxon>Mollusca</taxon>
        <taxon>Gastropoda</taxon>
        <taxon>Caenogastropoda</taxon>
        <taxon>Sorbeoconcha</taxon>
        <taxon>Cerithioidea</taxon>
        <taxon>Batillariidae</taxon>
        <taxon>Batillaria</taxon>
    </lineage>
</organism>
<reference evidence="3 4" key="1">
    <citation type="journal article" date="2023" name="Sci. Data">
        <title>Genome assembly of the Korean intertidal mud-creeper Batillaria attramentaria.</title>
        <authorList>
            <person name="Patra A.K."/>
            <person name="Ho P.T."/>
            <person name="Jun S."/>
            <person name="Lee S.J."/>
            <person name="Kim Y."/>
            <person name="Won Y.J."/>
        </authorList>
    </citation>
    <scope>NUCLEOTIDE SEQUENCE [LARGE SCALE GENOMIC DNA]</scope>
    <source>
        <strain evidence="3">Wonlab-2016</strain>
    </source>
</reference>
<name>A0ABD0KYB4_9CAEN</name>
<dbReference type="Proteomes" id="UP001519460">
    <property type="component" value="Unassembled WGS sequence"/>
</dbReference>
<keyword evidence="2" id="KW-0732">Signal</keyword>
<feature type="signal peptide" evidence="2">
    <location>
        <begin position="1"/>
        <end position="26"/>
    </location>
</feature>
<evidence type="ECO:0000313" key="4">
    <source>
        <dbReference type="Proteomes" id="UP001519460"/>
    </source>
</evidence>
<gene>
    <name evidence="3" type="ORF">BaRGS_00016614</name>
</gene>
<dbReference type="EMBL" id="JACVVK020000106">
    <property type="protein sequence ID" value="KAK7492140.1"/>
    <property type="molecule type" value="Genomic_DNA"/>
</dbReference>
<evidence type="ECO:0000256" key="2">
    <source>
        <dbReference type="SAM" id="SignalP"/>
    </source>
</evidence>
<feature type="chain" id="PRO_5044879298" description="Secreted protein" evidence="2">
    <location>
        <begin position="27"/>
        <end position="89"/>
    </location>
</feature>
<protein>
    <recommendedName>
        <fullName evidence="5">Secreted protein</fullName>
    </recommendedName>
</protein>
<sequence length="89" mass="9509">MVVPAPAAAVVVCVLLLASLPDFVSNEKKGNNGAGKHGSSVQTELPPHFGGSWDSFAHDRRRTDCVTLSDREVMKVPEAIVSVSYLNCQ</sequence>
<evidence type="ECO:0000256" key="1">
    <source>
        <dbReference type="SAM" id="MobiDB-lite"/>
    </source>
</evidence>
<evidence type="ECO:0000313" key="3">
    <source>
        <dbReference type="EMBL" id="KAK7492140.1"/>
    </source>
</evidence>